<evidence type="ECO:0000259" key="2">
    <source>
        <dbReference type="Pfam" id="PF04424"/>
    </source>
</evidence>
<dbReference type="KEGG" id="mbr:MONBRDRAFT_34177"/>
<dbReference type="PANTHER" id="PTHR18063">
    <property type="entry name" value="NF-E2 INDUCIBLE PROTEIN"/>
    <property type="match status" value="1"/>
</dbReference>
<dbReference type="RefSeq" id="XP_001749534.1">
    <property type="nucleotide sequence ID" value="XM_001749482.1"/>
</dbReference>
<keyword evidence="4" id="KW-1185">Reference proteome</keyword>
<dbReference type="STRING" id="81824.A9VA14"/>
<organism evidence="3 4">
    <name type="scientific">Monosiga brevicollis</name>
    <name type="common">Choanoflagellate</name>
    <dbReference type="NCBI Taxonomy" id="81824"/>
    <lineage>
        <taxon>Eukaryota</taxon>
        <taxon>Choanoflagellata</taxon>
        <taxon>Craspedida</taxon>
        <taxon>Salpingoecidae</taxon>
        <taxon>Monosiga</taxon>
    </lineage>
</organism>
<dbReference type="Pfam" id="PF04424">
    <property type="entry name" value="MINDY_DUB"/>
    <property type="match status" value="1"/>
</dbReference>
<dbReference type="GO" id="GO:0016807">
    <property type="term" value="F:cysteine-type carboxypeptidase activity"/>
    <property type="evidence" value="ECO:0000318"/>
    <property type="project" value="GO_Central"/>
</dbReference>
<dbReference type="GO" id="GO:0071944">
    <property type="term" value="C:cell periphery"/>
    <property type="evidence" value="ECO:0000318"/>
    <property type="project" value="GO_Central"/>
</dbReference>
<protein>
    <recommendedName>
        <fullName evidence="2">MINDY deubiquitinase domain-containing protein</fullName>
    </recommendedName>
</protein>
<dbReference type="GO" id="GO:1990380">
    <property type="term" value="F:K48-linked deubiquitinase activity"/>
    <property type="evidence" value="ECO:0000318"/>
    <property type="project" value="GO_Central"/>
</dbReference>
<dbReference type="FunCoup" id="A9VA14">
    <property type="interactions" value="893"/>
</dbReference>
<feature type="region of interest" description="Disordered" evidence="1">
    <location>
        <begin position="439"/>
        <end position="488"/>
    </location>
</feature>
<evidence type="ECO:0000313" key="3">
    <source>
        <dbReference type="EMBL" id="EDQ85585.1"/>
    </source>
</evidence>
<proteinExistence type="predicted"/>
<feature type="compositionally biased region" description="Low complexity" evidence="1">
    <location>
        <begin position="46"/>
        <end position="61"/>
    </location>
</feature>
<feature type="domain" description="MINDY deubiquitinase" evidence="2">
    <location>
        <begin position="142"/>
        <end position="375"/>
    </location>
</feature>
<dbReference type="GeneID" id="5894783"/>
<evidence type="ECO:0000256" key="1">
    <source>
        <dbReference type="SAM" id="MobiDB-lite"/>
    </source>
</evidence>
<reference evidence="3 4" key="1">
    <citation type="journal article" date="2008" name="Nature">
        <title>The genome of the choanoflagellate Monosiga brevicollis and the origin of metazoans.</title>
        <authorList>
            <consortium name="JGI Sequencing"/>
            <person name="King N."/>
            <person name="Westbrook M.J."/>
            <person name="Young S.L."/>
            <person name="Kuo A."/>
            <person name="Abedin M."/>
            <person name="Chapman J."/>
            <person name="Fairclough S."/>
            <person name="Hellsten U."/>
            <person name="Isogai Y."/>
            <person name="Letunic I."/>
            <person name="Marr M."/>
            <person name="Pincus D."/>
            <person name="Putnam N."/>
            <person name="Rokas A."/>
            <person name="Wright K.J."/>
            <person name="Zuzow R."/>
            <person name="Dirks W."/>
            <person name="Good M."/>
            <person name="Goodstein D."/>
            <person name="Lemons D."/>
            <person name="Li W."/>
            <person name="Lyons J.B."/>
            <person name="Morris A."/>
            <person name="Nichols S."/>
            <person name="Richter D.J."/>
            <person name="Salamov A."/>
            <person name="Bork P."/>
            <person name="Lim W.A."/>
            <person name="Manning G."/>
            <person name="Miller W.T."/>
            <person name="McGinnis W."/>
            <person name="Shapiro H."/>
            <person name="Tjian R."/>
            <person name="Grigoriev I.V."/>
            <person name="Rokhsar D."/>
        </authorList>
    </citation>
    <scope>NUCLEOTIDE SEQUENCE [LARGE SCALE GENOMIC DNA]</scope>
    <source>
        <strain evidence="4">MX1 / ATCC 50154</strain>
    </source>
</reference>
<feature type="region of interest" description="Disordered" evidence="1">
    <location>
        <begin position="1"/>
        <end position="61"/>
    </location>
</feature>
<dbReference type="InterPro" id="IPR033979">
    <property type="entry name" value="MINDY_domain"/>
</dbReference>
<feature type="compositionally biased region" description="Polar residues" evidence="1">
    <location>
        <begin position="1"/>
        <end position="16"/>
    </location>
</feature>
<dbReference type="InterPro" id="IPR007518">
    <property type="entry name" value="MINDY"/>
</dbReference>
<evidence type="ECO:0000313" key="4">
    <source>
        <dbReference type="Proteomes" id="UP000001357"/>
    </source>
</evidence>
<dbReference type="EMBL" id="CH991572">
    <property type="protein sequence ID" value="EDQ85585.1"/>
    <property type="molecule type" value="Genomic_DNA"/>
</dbReference>
<feature type="compositionally biased region" description="Low complexity" evidence="1">
    <location>
        <begin position="442"/>
        <end position="465"/>
    </location>
</feature>
<dbReference type="eggNOG" id="KOG2427">
    <property type="taxonomic scope" value="Eukaryota"/>
</dbReference>
<dbReference type="Proteomes" id="UP000001357">
    <property type="component" value="Unassembled WGS sequence"/>
</dbReference>
<dbReference type="AlphaFoldDB" id="A9VA14"/>
<dbReference type="GO" id="GO:0004843">
    <property type="term" value="F:cysteine-type deubiquitinase activity"/>
    <property type="evidence" value="ECO:0007669"/>
    <property type="project" value="InterPro"/>
</dbReference>
<dbReference type="PANTHER" id="PTHR18063:SF6">
    <property type="entry name" value="UBIQUITIN CARBOXYL-TERMINAL HYDROLASE"/>
    <property type="match status" value="1"/>
</dbReference>
<dbReference type="InParanoid" id="A9VA14"/>
<accession>A9VA14</accession>
<name>A9VA14_MONBE</name>
<gene>
    <name evidence="3" type="ORF">MONBRDRAFT_34177</name>
</gene>
<sequence>MADQQASISEVSQWLEQTGHADQPLGLDHDLEFDDDAEVKEAPSTSLASSEAVPPSPSVALQSSLASEDLAMIQDMAQAMGDNEAMDALKNRKAPASTEPAPLAAVRPPSDSAMALGAQAGAADVASPPVQAVLDASGPQDQFPVRWFKFQNETTPLLCQNANGPCPLLAVCNVLFLRHRLILAPSTPSVSFEHLVQLLSSYLLDEDTSSMSEEERVNREAAMMSLMDRFPKLLRGLDVNPRFSKPDAFEFTPELAVFDLFHVPLYHGWLVDPQEKAVHEKLAHLTYNQAVSLLADSQSDEASLLVTQWLDDNSSQIMPEQGLAIFFRNNHFNVLHKNHGDLLLLVTDAAFASTSAIWETLINIENDGAFLSDSFQMVEQHESVMAGDAPSSDEALARQLQDLEYRQQNTTAGPATQAASPHVGGPVSDADLARQLQAQENAHAQRIAAQQQQQQQQQRAQSTQHQHADPHTRGKNHRGKSNTGCIIS</sequence>